<dbReference type="Gene3D" id="1.10.1790.10">
    <property type="entry name" value="PRD domain"/>
    <property type="match status" value="2"/>
</dbReference>
<comment type="caution">
    <text evidence="3">The sequence shown here is derived from an EMBL/GenBank/DDBJ whole genome shotgun (WGS) entry which is preliminary data.</text>
</comment>
<dbReference type="InterPro" id="IPR011608">
    <property type="entry name" value="PRD"/>
</dbReference>
<dbReference type="PROSITE" id="PS51372">
    <property type="entry name" value="PRD_2"/>
    <property type="match status" value="2"/>
</dbReference>
<dbReference type="PANTHER" id="PTHR30185:SF15">
    <property type="entry name" value="CRYPTIC BETA-GLUCOSIDE BGL OPERON ANTITERMINATOR"/>
    <property type="match status" value="1"/>
</dbReference>
<dbReference type="InterPro" id="IPR050661">
    <property type="entry name" value="BglG_antiterminators"/>
</dbReference>
<evidence type="ECO:0000256" key="1">
    <source>
        <dbReference type="ARBA" id="ARBA00022737"/>
    </source>
</evidence>
<sequence>MSLRTQATPPPRPKRAPVEQVCNGVRSVKVRRILNNNVVAAVDAAGRDVIVVGKAIGFQGKPGDTIDEKRVESVFRVRDDAVGNHLASIVGTIPPEILQVTADIVTVARRSLGREFGDGIFASLADHLVYAVQRVREGISLANPLAVEVRTIHREEYLFARSAVMILNKQLGVTFTDDEAVNIALHFVNATVGGSSEKTARLMAFLHDVLGVVRDELGIADDDDRHAYLRFATHLRFLAQRVVDGEVEDGGDPKLHAFLVEQQPRAFAVVDQVAAVVAERHGHVMTLQERTYLGLHLSNLL</sequence>
<evidence type="ECO:0000259" key="2">
    <source>
        <dbReference type="PROSITE" id="PS51372"/>
    </source>
</evidence>
<keyword evidence="4" id="KW-1185">Reference proteome</keyword>
<evidence type="ECO:0000313" key="4">
    <source>
        <dbReference type="Proteomes" id="UP000269289"/>
    </source>
</evidence>
<accession>A0A3M2IVM5</accession>
<dbReference type="GO" id="GO:0003723">
    <property type="term" value="F:RNA binding"/>
    <property type="evidence" value="ECO:0007669"/>
    <property type="project" value="InterPro"/>
</dbReference>
<dbReference type="Pfam" id="PF03123">
    <property type="entry name" value="CAT_RBD"/>
    <property type="match status" value="1"/>
</dbReference>
<reference evidence="3 4" key="1">
    <citation type="submission" date="2018-10" db="EMBL/GenBank/DDBJ databases">
        <title>Isolation, diversity and antifungal activity of actinobacteria from wheat.</title>
        <authorList>
            <person name="Han C."/>
        </authorList>
    </citation>
    <scope>NUCLEOTIDE SEQUENCE [LARGE SCALE GENOMIC DNA]</scope>
    <source>
        <strain evidence="3 4">NEAU-YY56</strain>
    </source>
</reference>
<dbReference type="SUPFAM" id="SSF63520">
    <property type="entry name" value="PTS-regulatory domain, PRD"/>
    <property type="match status" value="2"/>
</dbReference>
<dbReference type="InterPro" id="IPR004341">
    <property type="entry name" value="CAT_RNA-bd_dom"/>
</dbReference>
<proteinExistence type="predicted"/>
<dbReference type="AlphaFoldDB" id="A0A3M2IVM5"/>
<dbReference type="GO" id="GO:0006355">
    <property type="term" value="P:regulation of DNA-templated transcription"/>
    <property type="evidence" value="ECO:0007669"/>
    <property type="project" value="InterPro"/>
</dbReference>
<dbReference type="PANTHER" id="PTHR30185">
    <property type="entry name" value="CRYPTIC BETA-GLUCOSIDE BGL OPERON ANTITERMINATOR"/>
    <property type="match status" value="1"/>
</dbReference>
<feature type="domain" description="PRD" evidence="2">
    <location>
        <begin position="198"/>
        <end position="301"/>
    </location>
</feature>
<dbReference type="InterPro" id="IPR036650">
    <property type="entry name" value="CAT_RNA-bd_dom_sf"/>
</dbReference>
<gene>
    <name evidence="3" type="ORF">EBM89_16370</name>
</gene>
<dbReference type="Pfam" id="PF00874">
    <property type="entry name" value="PRD"/>
    <property type="match status" value="2"/>
</dbReference>
<evidence type="ECO:0000313" key="3">
    <source>
        <dbReference type="EMBL" id="RMI05149.1"/>
    </source>
</evidence>
<protein>
    <submittedName>
        <fullName evidence="3">PRD domain-containing protein</fullName>
    </submittedName>
</protein>
<dbReference type="Gene3D" id="2.30.24.10">
    <property type="entry name" value="CAT RNA-binding domain"/>
    <property type="match status" value="1"/>
</dbReference>
<dbReference type="SUPFAM" id="SSF50151">
    <property type="entry name" value="SacY-like RNA-binding domain"/>
    <property type="match status" value="1"/>
</dbReference>
<keyword evidence="1" id="KW-0677">Repeat</keyword>
<dbReference type="EMBL" id="RFFI01000109">
    <property type="protein sequence ID" value="RMI05149.1"/>
    <property type="molecule type" value="Genomic_DNA"/>
</dbReference>
<dbReference type="SMART" id="SM01061">
    <property type="entry name" value="CAT_RBD"/>
    <property type="match status" value="1"/>
</dbReference>
<name>A0A3M2IVM5_9CELL</name>
<dbReference type="InterPro" id="IPR036634">
    <property type="entry name" value="PRD_sf"/>
</dbReference>
<dbReference type="Proteomes" id="UP000269289">
    <property type="component" value="Unassembled WGS sequence"/>
</dbReference>
<organism evidence="3 4">
    <name type="scientific">Cellulomonas triticagri</name>
    <dbReference type="NCBI Taxonomy" id="2483352"/>
    <lineage>
        <taxon>Bacteria</taxon>
        <taxon>Bacillati</taxon>
        <taxon>Actinomycetota</taxon>
        <taxon>Actinomycetes</taxon>
        <taxon>Micrococcales</taxon>
        <taxon>Cellulomonadaceae</taxon>
        <taxon>Cellulomonas</taxon>
    </lineage>
</organism>
<feature type="domain" description="PRD" evidence="2">
    <location>
        <begin position="92"/>
        <end position="197"/>
    </location>
</feature>